<evidence type="ECO:0000256" key="5">
    <source>
        <dbReference type="PROSITE-ProRule" id="PRU10141"/>
    </source>
</evidence>
<feature type="compositionally biased region" description="Polar residues" evidence="6">
    <location>
        <begin position="361"/>
        <end position="373"/>
    </location>
</feature>
<dbReference type="AlphaFoldDB" id="A0AAV7EH32"/>
<name>A0AAV7EH32_ARIFI</name>
<dbReference type="GO" id="GO:0004672">
    <property type="term" value="F:protein kinase activity"/>
    <property type="evidence" value="ECO:0007669"/>
    <property type="project" value="InterPro"/>
</dbReference>
<keyword evidence="2 5" id="KW-0547">Nucleotide-binding</keyword>
<dbReference type="InterPro" id="IPR011009">
    <property type="entry name" value="Kinase-like_dom_sf"/>
</dbReference>
<protein>
    <recommendedName>
        <fullName evidence="7">Protein kinase domain-containing protein</fullName>
    </recommendedName>
</protein>
<dbReference type="Proteomes" id="UP000825729">
    <property type="component" value="Unassembled WGS sequence"/>
</dbReference>
<dbReference type="GO" id="GO:0007165">
    <property type="term" value="P:signal transduction"/>
    <property type="evidence" value="ECO:0007669"/>
    <property type="project" value="TreeGrafter"/>
</dbReference>
<reference evidence="8 9" key="1">
    <citation type="submission" date="2021-07" db="EMBL/GenBank/DDBJ databases">
        <title>The Aristolochia fimbriata genome: insights into angiosperm evolution, floral development and chemical biosynthesis.</title>
        <authorList>
            <person name="Jiao Y."/>
        </authorList>
    </citation>
    <scope>NUCLEOTIDE SEQUENCE [LARGE SCALE GENOMIC DNA]</scope>
    <source>
        <strain evidence="8">IBCAS-2021</strain>
        <tissue evidence="8">Leaf</tissue>
    </source>
</reference>
<dbReference type="InterPro" id="IPR000719">
    <property type="entry name" value="Prot_kinase_dom"/>
</dbReference>
<comment type="caution">
    <text evidence="8">The sequence shown here is derived from an EMBL/GenBank/DDBJ whole genome shotgun (WGS) entry which is preliminary data.</text>
</comment>
<feature type="binding site" evidence="5">
    <location>
        <position position="39"/>
    </location>
    <ligand>
        <name>ATP</name>
        <dbReference type="ChEBI" id="CHEBI:30616"/>
    </ligand>
</feature>
<dbReference type="PANTHER" id="PTHR48011:SF18">
    <property type="entry name" value="MITOGEN-ACTIVATED PROTEIN KINASE KINASE KINASE 19-RELATED"/>
    <property type="match status" value="1"/>
</dbReference>
<sequence>MEWVRGELVGRGSFATVSLATTTTADAATQDYPRIMAVKSTSFRNSASLRREKDILLRLRDCPQILTCFGDDVTVENGNRLYNLFLEYVSGGTLADVVRSSPTGLPQSDVRRFAASLLRGLSFVHAAGFVHCDVKLQNLLLRSSDEVRIADFGLAAEAGTRTAELRGTPLYMSPELVARGECDAPSDVWSFGCAVLEMLTGKPAWRCAPDADVAALLFRIGFTDELPEIPRQLSEEARDFLNRCFERDPDKRWTAEMLLLHPFLSGSDEATAEDFASVPSKKLFESPRSAFDFPRWNSLTASACSSPSASLASLHKKSDQFVTELNFSPAPAGRIRQLAIGREAPNWFSCSGDDWVAVRGTTDSPSTNVTNEAETSDAEDPVLVLEKMVSGEGQRGEVPVPSVAELPEVAPGTSTASSIGGGAFESLSSSSDSMSDQQMEDPDLSCSSMFCPLHPLFRNPGLTGDRRSYDRPGINTDQPLDFSGVILSTRASSPPLMAESTTHFPPPVSVKGFEIASHESSAATLGGHLSLRCVTNHS</sequence>
<dbReference type="Pfam" id="PF00069">
    <property type="entry name" value="Pkinase"/>
    <property type="match status" value="1"/>
</dbReference>
<dbReference type="Gene3D" id="1.10.510.10">
    <property type="entry name" value="Transferase(Phosphotransferase) domain 1"/>
    <property type="match status" value="1"/>
</dbReference>
<evidence type="ECO:0000313" key="9">
    <source>
        <dbReference type="Proteomes" id="UP000825729"/>
    </source>
</evidence>
<feature type="compositionally biased region" description="Low complexity" evidence="6">
    <location>
        <begin position="428"/>
        <end position="437"/>
    </location>
</feature>
<keyword evidence="9" id="KW-1185">Reference proteome</keyword>
<proteinExistence type="predicted"/>
<dbReference type="InterPro" id="IPR052751">
    <property type="entry name" value="Plant_MAPKKK"/>
</dbReference>
<dbReference type="Gene3D" id="3.30.200.20">
    <property type="entry name" value="Phosphorylase Kinase, domain 1"/>
    <property type="match status" value="1"/>
</dbReference>
<evidence type="ECO:0000256" key="2">
    <source>
        <dbReference type="ARBA" id="ARBA00022741"/>
    </source>
</evidence>
<feature type="region of interest" description="Disordered" evidence="6">
    <location>
        <begin position="359"/>
        <end position="379"/>
    </location>
</feature>
<dbReference type="PANTHER" id="PTHR48011">
    <property type="entry name" value="CCR4-NOT TRANSCRIPTIONAL COMPLEX SUBUNIT CAF120-RELATED"/>
    <property type="match status" value="1"/>
</dbReference>
<dbReference type="InterPro" id="IPR008271">
    <property type="entry name" value="Ser/Thr_kinase_AS"/>
</dbReference>
<evidence type="ECO:0000256" key="3">
    <source>
        <dbReference type="ARBA" id="ARBA00022777"/>
    </source>
</evidence>
<dbReference type="PROSITE" id="PS50011">
    <property type="entry name" value="PROTEIN_KINASE_DOM"/>
    <property type="match status" value="1"/>
</dbReference>
<evidence type="ECO:0000256" key="6">
    <source>
        <dbReference type="SAM" id="MobiDB-lite"/>
    </source>
</evidence>
<evidence type="ECO:0000313" key="8">
    <source>
        <dbReference type="EMBL" id="KAG9447579.1"/>
    </source>
</evidence>
<dbReference type="CDD" id="cd06606">
    <property type="entry name" value="STKc_MAPKKK"/>
    <property type="match status" value="1"/>
</dbReference>
<organism evidence="8 9">
    <name type="scientific">Aristolochia fimbriata</name>
    <name type="common">White veined hardy Dutchman's pipe vine</name>
    <dbReference type="NCBI Taxonomy" id="158543"/>
    <lineage>
        <taxon>Eukaryota</taxon>
        <taxon>Viridiplantae</taxon>
        <taxon>Streptophyta</taxon>
        <taxon>Embryophyta</taxon>
        <taxon>Tracheophyta</taxon>
        <taxon>Spermatophyta</taxon>
        <taxon>Magnoliopsida</taxon>
        <taxon>Magnoliidae</taxon>
        <taxon>Piperales</taxon>
        <taxon>Aristolochiaceae</taxon>
        <taxon>Aristolochia</taxon>
    </lineage>
</organism>
<evidence type="ECO:0000259" key="7">
    <source>
        <dbReference type="PROSITE" id="PS50011"/>
    </source>
</evidence>
<accession>A0AAV7EH32</accession>
<dbReference type="PROSITE" id="PS00108">
    <property type="entry name" value="PROTEIN_KINASE_ST"/>
    <property type="match status" value="1"/>
</dbReference>
<keyword evidence="4 5" id="KW-0067">ATP-binding</keyword>
<feature type="domain" description="Protein kinase" evidence="7">
    <location>
        <begin position="3"/>
        <end position="264"/>
    </location>
</feature>
<keyword evidence="3" id="KW-0418">Kinase</keyword>
<dbReference type="SMART" id="SM00220">
    <property type="entry name" value="S_TKc"/>
    <property type="match status" value="1"/>
</dbReference>
<evidence type="ECO:0000256" key="1">
    <source>
        <dbReference type="ARBA" id="ARBA00022679"/>
    </source>
</evidence>
<dbReference type="InterPro" id="IPR017441">
    <property type="entry name" value="Protein_kinase_ATP_BS"/>
</dbReference>
<dbReference type="PROSITE" id="PS00107">
    <property type="entry name" value="PROTEIN_KINASE_ATP"/>
    <property type="match status" value="1"/>
</dbReference>
<dbReference type="SUPFAM" id="SSF56112">
    <property type="entry name" value="Protein kinase-like (PK-like)"/>
    <property type="match status" value="1"/>
</dbReference>
<keyword evidence="1" id="KW-0808">Transferase</keyword>
<evidence type="ECO:0000256" key="4">
    <source>
        <dbReference type="ARBA" id="ARBA00022840"/>
    </source>
</evidence>
<gene>
    <name evidence="8" type="ORF">H6P81_013707</name>
</gene>
<dbReference type="GO" id="GO:0005524">
    <property type="term" value="F:ATP binding"/>
    <property type="evidence" value="ECO:0007669"/>
    <property type="project" value="UniProtKB-UniRule"/>
</dbReference>
<dbReference type="EMBL" id="JAINDJ010000005">
    <property type="protein sequence ID" value="KAG9447579.1"/>
    <property type="molecule type" value="Genomic_DNA"/>
</dbReference>
<feature type="region of interest" description="Disordered" evidence="6">
    <location>
        <begin position="410"/>
        <end position="443"/>
    </location>
</feature>